<organism evidence="1 2">
    <name type="scientific">Arthrobacter phage Lilmac1015</name>
    <dbReference type="NCBI Taxonomy" id="2912653"/>
    <lineage>
        <taxon>Viruses</taxon>
        <taxon>Duplodnaviria</taxon>
        <taxon>Heunggongvirae</taxon>
        <taxon>Uroviricota</taxon>
        <taxon>Caudoviricetes</taxon>
        <taxon>Berryhillviridae</taxon>
        <taxon>Lilmacvirus</taxon>
        <taxon>Lilmacvirus lilmac1015</taxon>
    </lineage>
</organism>
<gene>
    <name evidence="1" type="primary">66</name>
    <name evidence="1" type="ORF">SEA_LILMAC1015_66</name>
</gene>
<proteinExistence type="predicted"/>
<sequence length="44" mass="4907">MTECDNCGERIVRLSPLGWCHPEDDYNVRCVVEGPFRGLVATPA</sequence>
<reference evidence="1" key="1">
    <citation type="submission" date="2021-12" db="EMBL/GenBank/DDBJ databases">
        <authorList>
            <person name="Isenhart S.H."/>
            <person name="Brown D.K."/>
            <person name="Allen M.J."/>
            <person name="Garcia C.A."/>
            <person name="Bollivar D.W."/>
            <person name="Garlena R.A."/>
            <person name="Russell D.A."/>
            <person name="Jacobs-Sera D."/>
            <person name="Hatfull G.F."/>
        </authorList>
    </citation>
    <scope>NUCLEOTIDE SEQUENCE</scope>
</reference>
<evidence type="ECO:0000313" key="2">
    <source>
        <dbReference type="Proteomes" id="UP001179340"/>
    </source>
</evidence>
<keyword evidence="2" id="KW-1185">Reference proteome</keyword>
<protein>
    <submittedName>
        <fullName evidence="1">Uncharacterized protein</fullName>
    </submittedName>
</protein>
<dbReference type="Proteomes" id="UP001179340">
    <property type="component" value="Segment"/>
</dbReference>
<accession>A0AA49GZW2</accession>
<dbReference type="EMBL" id="OL742560">
    <property type="protein sequence ID" value="UKH48352.1"/>
    <property type="molecule type" value="Genomic_DNA"/>
</dbReference>
<name>A0AA49GZW2_9CAUD</name>
<evidence type="ECO:0000313" key="1">
    <source>
        <dbReference type="EMBL" id="UKH48352.1"/>
    </source>
</evidence>